<name>A0A4C1V874_EUMVA</name>
<accession>A0A4C1V874</accession>
<keyword evidence="3" id="KW-1185">Reference proteome</keyword>
<organism evidence="2 3">
    <name type="scientific">Eumeta variegata</name>
    <name type="common">Bagworm moth</name>
    <name type="synonym">Eumeta japonica</name>
    <dbReference type="NCBI Taxonomy" id="151549"/>
    <lineage>
        <taxon>Eukaryota</taxon>
        <taxon>Metazoa</taxon>
        <taxon>Ecdysozoa</taxon>
        <taxon>Arthropoda</taxon>
        <taxon>Hexapoda</taxon>
        <taxon>Insecta</taxon>
        <taxon>Pterygota</taxon>
        <taxon>Neoptera</taxon>
        <taxon>Endopterygota</taxon>
        <taxon>Lepidoptera</taxon>
        <taxon>Glossata</taxon>
        <taxon>Ditrysia</taxon>
        <taxon>Tineoidea</taxon>
        <taxon>Psychidae</taxon>
        <taxon>Oiketicinae</taxon>
        <taxon>Eumeta</taxon>
    </lineage>
</organism>
<dbReference type="AlphaFoldDB" id="A0A4C1V874"/>
<evidence type="ECO:0000313" key="3">
    <source>
        <dbReference type="Proteomes" id="UP000299102"/>
    </source>
</evidence>
<comment type="caution">
    <text evidence="2">The sequence shown here is derived from an EMBL/GenBank/DDBJ whole genome shotgun (WGS) entry which is preliminary data.</text>
</comment>
<protein>
    <submittedName>
        <fullName evidence="2">Uncharacterized protein</fullName>
    </submittedName>
</protein>
<proteinExistence type="predicted"/>
<gene>
    <name evidence="2" type="ORF">EVAR_29914_1</name>
</gene>
<dbReference type="EMBL" id="BGZK01000289">
    <property type="protein sequence ID" value="GBP34517.1"/>
    <property type="molecule type" value="Genomic_DNA"/>
</dbReference>
<sequence>MESNQHEAVKDIKTFAGLLSLENNGRTTPALLYTANNVHEKKKNNTKKVDRSVCRSACKHVAPHLPDLGISSDATPCDKGRKKKNTHPPEFNFTYPILTFHD</sequence>
<dbReference type="Proteomes" id="UP000299102">
    <property type="component" value="Unassembled WGS sequence"/>
</dbReference>
<evidence type="ECO:0000256" key="1">
    <source>
        <dbReference type="SAM" id="MobiDB-lite"/>
    </source>
</evidence>
<reference evidence="2 3" key="1">
    <citation type="journal article" date="2019" name="Commun. Biol.">
        <title>The bagworm genome reveals a unique fibroin gene that provides high tensile strength.</title>
        <authorList>
            <person name="Kono N."/>
            <person name="Nakamura H."/>
            <person name="Ohtoshi R."/>
            <person name="Tomita M."/>
            <person name="Numata K."/>
            <person name="Arakawa K."/>
        </authorList>
    </citation>
    <scope>NUCLEOTIDE SEQUENCE [LARGE SCALE GENOMIC DNA]</scope>
</reference>
<evidence type="ECO:0000313" key="2">
    <source>
        <dbReference type="EMBL" id="GBP34517.1"/>
    </source>
</evidence>
<feature type="region of interest" description="Disordered" evidence="1">
    <location>
        <begin position="69"/>
        <end position="90"/>
    </location>
</feature>